<dbReference type="InterPro" id="IPR011990">
    <property type="entry name" value="TPR-like_helical_dom_sf"/>
</dbReference>
<accession>A0A5Y3ZX43</accession>
<reference evidence="1" key="1">
    <citation type="submission" date="2019-07" db="EMBL/GenBank/DDBJ databases">
        <authorList>
            <consortium name="PulseNet: The National Subtyping Network for Foodborne Disease Surveillance"/>
            <person name="Tarr C.L."/>
            <person name="Trees E."/>
            <person name="Katz L.S."/>
            <person name="Carleton-Romer H.A."/>
            <person name="Stroika S."/>
            <person name="Kucerova Z."/>
            <person name="Roache K.F."/>
            <person name="Sabol A.L."/>
            <person name="Besser J."/>
            <person name="Gerner-Smidt P."/>
        </authorList>
    </citation>
    <scope>NUCLEOTIDE SEQUENCE</scope>
    <source>
        <strain evidence="1">PNUSAS074363</strain>
    </source>
</reference>
<name>A0A5Y3ZX43_SALER</name>
<comment type="caution">
    <text evidence="1">The sequence shown here is derived from an EMBL/GenBank/DDBJ whole genome shotgun (WGS) entry which is preliminary data.</text>
</comment>
<sequence length="371" mass="42524">MLRIVVKRFIIYGGIFSAINFSAWSAEYPPSWSQRQQQSAACFMTGDETCITFIDDAVRLAARQYGKRSIQLVRSLLLQSDIYQWLGKPELTPQMLLRARAIMKTFPAGTYPGDRADMFEHLAAFNVYSNDHLAKIDATEQQWLGVILRDKTWDNRERVASFLQQKANIAYNAGHISEAINALSQALKIEQTLYGAEFGEMTVDSNNLAGFYAQGHHYKEAKDLYLKLIAYYQSRLTPMATVISRLRFYLPENIDLDSTSLYLPLLAEYKRRQSDVSMVLYGISLLYKNNQQLEQAKYFAERAFTLDAVAYPAKMQYERLQQLANIAEGLGDNVLARRYRQLSFRHRMAHSIYPSDPQYNDFAKPGGDRCG</sequence>
<dbReference type="AlphaFoldDB" id="A0A5Y3ZX43"/>
<protein>
    <submittedName>
        <fullName evidence="1">Uncharacterized protein</fullName>
    </submittedName>
</protein>
<dbReference type="SUPFAM" id="SSF48452">
    <property type="entry name" value="TPR-like"/>
    <property type="match status" value="1"/>
</dbReference>
<dbReference type="RefSeq" id="WP_080242179.1">
    <property type="nucleotide sequence ID" value="NZ_CP168930.1"/>
</dbReference>
<gene>
    <name evidence="1" type="ORF">FQP13_15170</name>
</gene>
<evidence type="ECO:0000313" key="1">
    <source>
        <dbReference type="EMBL" id="ECJ9522692.1"/>
    </source>
</evidence>
<dbReference type="Gene3D" id="1.25.40.10">
    <property type="entry name" value="Tetratricopeptide repeat domain"/>
    <property type="match status" value="1"/>
</dbReference>
<proteinExistence type="predicted"/>
<organism evidence="1">
    <name type="scientific">Salmonella enterica</name>
    <name type="common">Salmonella choleraesuis</name>
    <dbReference type="NCBI Taxonomy" id="28901"/>
    <lineage>
        <taxon>Bacteria</taxon>
        <taxon>Pseudomonadati</taxon>
        <taxon>Pseudomonadota</taxon>
        <taxon>Gammaproteobacteria</taxon>
        <taxon>Enterobacterales</taxon>
        <taxon>Enterobacteriaceae</taxon>
        <taxon>Salmonella</taxon>
    </lineage>
</organism>
<dbReference type="EMBL" id="AAJABR010000054">
    <property type="protein sequence ID" value="ECJ9522692.1"/>
    <property type="molecule type" value="Genomic_DNA"/>
</dbReference>